<dbReference type="InterPro" id="IPR014131">
    <property type="entry name" value="Chlamydia_phage_Vp3"/>
</dbReference>
<organism evidence="2">
    <name type="scientific">Dulem virus 146</name>
    <dbReference type="NCBI Taxonomy" id="3145623"/>
    <lineage>
        <taxon>Viruses</taxon>
        <taxon>Monodnaviria</taxon>
        <taxon>Sangervirae</taxon>
        <taxon>Phixviricota</taxon>
        <taxon>Malgrandaviricetes</taxon>
        <taxon>Petitvirales</taxon>
        <taxon>Microviridae</taxon>
        <taxon>Microvirus</taxon>
    </lineage>
</organism>
<sequence>MKFRTQFEREPVKSNVGSREKITYGASYDEDGRIVLEEKGRENLYDYIQSHRDSCDIHVLLKRYANGEVDVLSQVQGSYGDFTEMPRTYAELLNKINEGETFFNSLPVETRAKFGHSFTQFMASLDSPDLYEMLTGKKPVSEEPVKEKVTFGEVKEKPAVEEVKE</sequence>
<name>A0AAU8B7I0_9VIRU</name>
<reference evidence="2" key="1">
    <citation type="submission" date="2024-03" db="EMBL/GenBank/DDBJ databases">
        <title>Diverse circular DNA viruses in blood, oral, and fecal samples of captive lemurs.</title>
        <authorList>
            <person name="Paietta E.N."/>
            <person name="Kraberger S."/>
            <person name="Lund M.C."/>
            <person name="Custer J.M."/>
            <person name="Vargas K.M."/>
            <person name="Ehmke E.E."/>
            <person name="Yoder A.D."/>
            <person name="Varsani A."/>
        </authorList>
    </citation>
    <scope>NUCLEOTIDE SEQUENCE</scope>
    <source>
        <strain evidence="1">Duke_18_68</strain>
        <strain evidence="2">Duke_28FS_93</strain>
    </source>
</reference>
<evidence type="ECO:0000313" key="1">
    <source>
        <dbReference type="EMBL" id="XCD03437.1"/>
    </source>
</evidence>
<dbReference type="Pfam" id="PF09675">
    <property type="entry name" value="Chlamy_scaf"/>
    <property type="match status" value="1"/>
</dbReference>
<dbReference type="EMBL" id="PP511827">
    <property type="protein sequence ID" value="XCD07903.1"/>
    <property type="molecule type" value="Genomic_DNA"/>
</dbReference>
<dbReference type="EMBL" id="PP511358">
    <property type="protein sequence ID" value="XCD03437.1"/>
    <property type="molecule type" value="Genomic_DNA"/>
</dbReference>
<evidence type="ECO:0000313" key="2">
    <source>
        <dbReference type="EMBL" id="XCD07903.1"/>
    </source>
</evidence>
<accession>A0AAU8B7I0</accession>
<protein>
    <submittedName>
        <fullName evidence="2">Internal scaffolding protein</fullName>
    </submittedName>
</protein>
<proteinExistence type="predicted"/>